<accession>A0A1G8T6B7</accession>
<name>A0A1G8T6B7_9RHOB</name>
<dbReference type="AlphaFoldDB" id="A0A1G8T6B7"/>
<dbReference type="RefSeq" id="WP_089851343.1">
    <property type="nucleotide sequence ID" value="NZ_FNEJ01000028.1"/>
</dbReference>
<evidence type="ECO:0000313" key="2">
    <source>
        <dbReference type="EMBL" id="SDJ37043.1"/>
    </source>
</evidence>
<reference evidence="2 3" key="1">
    <citation type="submission" date="2016-10" db="EMBL/GenBank/DDBJ databases">
        <authorList>
            <person name="de Groot N.N."/>
        </authorList>
    </citation>
    <scope>NUCLEOTIDE SEQUENCE [LARGE SCALE GENOMIC DNA]</scope>
    <source>
        <strain evidence="2 3">DSM 26424</strain>
    </source>
</reference>
<evidence type="ECO:0000313" key="3">
    <source>
        <dbReference type="Proteomes" id="UP000199093"/>
    </source>
</evidence>
<dbReference type="Proteomes" id="UP000199093">
    <property type="component" value="Unassembled WGS sequence"/>
</dbReference>
<sequence length="73" mass="7769">MEITDPPPAARRLTLGAPRPAGRTGPDMMLVERAMPAPVPVQTQVLPVFTSRRSPAGAEVQQGYAAARQMVSD</sequence>
<protein>
    <submittedName>
        <fullName evidence="2">Uncharacterized protein</fullName>
    </submittedName>
</protein>
<proteinExistence type="predicted"/>
<evidence type="ECO:0000256" key="1">
    <source>
        <dbReference type="SAM" id="MobiDB-lite"/>
    </source>
</evidence>
<feature type="region of interest" description="Disordered" evidence="1">
    <location>
        <begin position="1"/>
        <end position="25"/>
    </location>
</feature>
<keyword evidence="3" id="KW-1185">Reference proteome</keyword>
<gene>
    <name evidence="2" type="ORF">SAMN04487993_102819</name>
</gene>
<dbReference type="EMBL" id="FNEJ01000028">
    <property type="protein sequence ID" value="SDJ37043.1"/>
    <property type="molecule type" value="Genomic_DNA"/>
</dbReference>
<organism evidence="2 3">
    <name type="scientific">Salipiger marinus</name>
    <dbReference type="NCBI Taxonomy" id="555512"/>
    <lineage>
        <taxon>Bacteria</taxon>
        <taxon>Pseudomonadati</taxon>
        <taxon>Pseudomonadota</taxon>
        <taxon>Alphaproteobacteria</taxon>
        <taxon>Rhodobacterales</taxon>
        <taxon>Roseobacteraceae</taxon>
        <taxon>Salipiger</taxon>
    </lineage>
</organism>